<evidence type="ECO:0008006" key="3">
    <source>
        <dbReference type="Google" id="ProtNLM"/>
    </source>
</evidence>
<keyword evidence="2" id="KW-1185">Reference proteome</keyword>
<dbReference type="Pfam" id="PF06167">
    <property type="entry name" value="Peptidase_M90"/>
    <property type="match status" value="1"/>
</dbReference>
<dbReference type="PANTHER" id="PTHR30164">
    <property type="entry name" value="MTFA PEPTIDASE"/>
    <property type="match status" value="1"/>
</dbReference>
<dbReference type="EMBL" id="RPFJ01000030">
    <property type="protein sequence ID" value="RPD93404.1"/>
    <property type="molecule type" value="Genomic_DNA"/>
</dbReference>
<comment type="caution">
    <text evidence="1">The sequence shown here is derived from an EMBL/GenBank/DDBJ whole genome shotgun (WGS) entry which is preliminary data.</text>
</comment>
<accession>A0A3N4NAQ2</accession>
<dbReference type="InterPro" id="IPR024079">
    <property type="entry name" value="MetalloPept_cat_dom_sf"/>
</dbReference>
<dbReference type="InterPro" id="IPR010384">
    <property type="entry name" value="MtfA_fam"/>
</dbReference>
<protein>
    <recommendedName>
        <fullName evidence="3">DgsA anti-repressor MtfA</fullName>
    </recommendedName>
</protein>
<dbReference type="PANTHER" id="PTHR30164:SF2">
    <property type="entry name" value="PROTEIN MTFA"/>
    <property type="match status" value="1"/>
</dbReference>
<dbReference type="GO" id="GO:0004177">
    <property type="term" value="F:aminopeptidase activity"/>
    <property type="evidence" value="ECO:0007669"/>
    <property type="project" value="TreeGrafter"/>
</dbReference>
<reference evidence="1 2" key="1">
    <citation type="submission" date="2018-11" db="EMBL/GenBank/DDBJ databases">
        <title>Aureibaculum marinum gen. nov., sp. nov., a member of the family Flavobacteriaceae isolated from the Bohai Sea.</title>
        <authorList>
            <person name="Ji X."/>
        </authorList>
    </citation>
    <scope>NUCLEOTIDE SEQUENCE [LARGE SCALE GENOMIC DNA]</scope>
    <source>
        <strain evidence="1 2">BH-SD17</strain>
    </source>
</reference>
<gene>
    <name evidence="1" type="ORF">EGM88_12950</name>
</gene>
<dbReference type="GO" id="GO:0005829">
    <property type="term" value="C:cytosol"/>
    <property type="evidence" value="ECO:0007669"/>
    <property type="project" value="TreeGrafter"/>
</dbReference>
<dbReference type="AlphaFoldDB" id="A0A3N4NAQ2"/>
<dbReference type="InterPro" id="IPR042252">
    <property type="entry name" value="MtfA_N"/>
</dbReference>
<proteinExistence type="predicted"/>
<evidence type="ECO:0000313" key="1">
    <source>
        <dbReference type="EMBL" id="RPD93404.1"/>
    </source>
</evidence>
<name>A0A3N4NAQ2_9FLAO</name>
<dbReference type="Gene3D" id="1.10.472.150">
    <property type="entry name" value="Glucose-regulated metallo-peptidase M90, N-terminal domain"/>
    <property type="match status" value="1"/>
</dbReference>
<dbReference type="GO" id="GO:0008237">
    <property type="term" value="F:metallopeptidase activity"/>
    <property type="evidence" value="ECO:0007669"/>
    <property type="project" value="InterPro"/>
</dbReference>
<dbReference type="RefSeq" id="WP_123898843.1">
    <property type="nucleotide sequence ID" value="NZ_RPFJ01000030.1"/>
</dbReference>
<organism evidence="1 2">
    <name type="scientific">Aureibaculum marinum</name>
    <dbReference type="NCBI Taxonomy" id="2487930"/>
    <lineage>
        <taxon>Bacteria</taxon>
        <taxon>Pseudomonadati</taxon>
        <taxon>Bacteroidota</taxon>
        <taxon>Flavobacteriia</taxon>
        <taxon>Flavobacteriales</taxon>
        <taxon>Flavobacteriaceae</taxon>
        <taxon>Aureibaculum</taxon>
    </lineage>
</organism>
<dbReference type="Gene3D" id="3.40.390.10">
    <property type="entry name" value="Collagenase (Catalytic Domain)"/>
    <property type="match status" value="1"/>
</dbReference>
<dbReference type="CDD" id="cd20170">
    <property type="entry name" value="Peptidase_M90-like"/>
    <property type="match status" value="1"/>
</dbReference>
<sequence length="229" mass="27075">MYGAQRAIIAENFSFYNNLSIIDKRYFEHRVLRFIDSHNFIGRDGVVVTKKMELLIASTAVMLTFGMRRYLFSQFENIVIYPKNYRSKVTNKRHQGETNPRLGTIVFSWDDFMNGIEIEDNNLNLGLHELTHALHFSFLKEKSFTSVVFLDHFSALLERLKDKKLQRKIVESGYLREYGFSNQFEFLSVVVEHFFETPHEFNQKLPEVYKMVKRMMNLDTLKMMSKPSA</sequence>
<evidence type="ECO:0000313" key="2">
    <source>
        <dbReference type="Proteomes" id="UP000270856"/>
    </source>
</evidence>
<dbReference type="OrthoDB" id="9786424at2"/>
<dbReference type="Proteomes" id="UP000270856">
    <property type="component" value="Unassembled WGS sequence"/>
</dbReference>
<dbReference type="SUPFAM" id="SSF55486">
    <property type="entry name" value="Metalloproteases ('zincins'), catalytic domain"/>
    <property type="match status" value="1"/>
</dbReference>